<evidence type="ECO:0000256" key="1">
    <source>
        <dbReference type="SAM" id="SignalP"/>
    </source>
</evidence>
<dbReference type="RefSeq" id="WP_212700090.1">
    <property type="nucleotide sequence ID" value="NZ_JADMKU010000003.1"/>
</dbReference>
<sequence>MNRRYALGLIGAAAISTGAFSLLPRQSGLPGIGAAFAEGGKVDTSGIVEMTMGAEDAPVTLMEYASFTCPHCANFHNGPLKRVKEEYVDTGKVRFIYRDVYFDRPGLWAAMVARCDPNRFFGIADLIYADQRGWIGEGNLSDIEKNLRKIGLVAGLTKEQLDACLKDNVNAQALYTWAQENAEADGITGTPSLFINGEKYSNMSYEDLKKILDQELGM</sequence>
<dbReference type="InterPro" id="IPR012336">
    <property type="entry name" value="Thioredoxin-like_fold"/>
</dbReference>
<feature type="signal peptide" evidence="1">
    <location>
        <begin position="1"/>
        <end position="21"/>
    </location>
</feature>
<dbReference type="Gene3D" id="3.40.30.10">
    <property type="entry name" value="Glutaredoxin"/>
    <property type="match status" value="1"/>
</dbReference>
<organism evidence="3 4">
    <name type="scientific">Thalassovita aquimarina</name>
    <dbReference type="NCBI Taxonomy" id="2785917"/>
    <lineage>
        <taxon>Bacteria</taxon>
        <taxon>Pseudomonadati</taxon>
        <taxon>Pseudomonadota</taxon>
        <taxon>Alphaproteobacteria</taxon>
        <taxon>Rhodobacterales</taxon>
        <taxon>Roseobacteraceae</taxon>
        <taxon>Thalassovita</taxon>
    </lineage>
</organism>
<proteinExistence type="predicted"/>
<gene>
    <name evidence="3" type="ORF">IT775_05510</name>
</gene>
<feature type="domain" description="Thioredoxin-like fold" evidence="2">
    <location>
        <begin position="49"/>
        <end position="213"/>
    </location>
</feature>
<dbReference type="SUPFAM" id="SSF52833">
    <property type="entry name" value="Thioredoxin-like"/>
    <property type="match status" value="1"/>
</dbReference>
<keyword evidence="4" id="KW-1185">Reference proteome</keyword>
<dbReference type="EMBL" id="JADMKU010000003">
    <property type="protein sequence ID" value="MBR9650582.1"/>
    <property type="molecule type" value="Genomic_DNA"/>
</dbReference>
<keyword evidence="1" id="KW-0732">Signal</keyword>
<protein>
    <submittedName>
        <fullName evidence="3">DsbA family protein</fullName>
    </submittedName>
</protein>
<evidence type="ECO:0000259" key="2">
    <source>
        <dbReference type="Pfam" id="PF13462"/>
    </source>
</evidence>
<name>A0ABS5HNR1_9RHOB</name>
<feature type="chain" id="PRO_5047526969" evidence="1">
    <location>
        <begin position="22"/>
        <end position="218"/>
    </location>
</feature>
<comment type="caution">
    <text evidence="3">The sequence shown here is derived from an EMBL/GenBank/DDBJ whole genome shotgun (WGS) entry which is preliminary data.</text>
</comment>
<dbReference type="InterPro" id="IPR036249">
    <property type="entry name" value="Thioredoxin-like_sf"/>
</dbReference>
<dbReference type="Proteomes" id="UP001195941">
    <property type="component" value="Unassembled WGS sequence"/>
</dbReference>
<evidence type="ECO:0000313" key="4">
    <source>
        <dbReference type="Proteomes" id="UP001195941"/>
    </source>
</evidence>
<dbReference type="Pfam" id="PF13462">
    <property type="entry name" value="Thioredoxin_4"/>
    <property type="match status" value="1"/>
</dbReference>
<evidence type="ECO:0000313" key="3">
    <source>
        <dbReference type="EMBL" id="MBR9650582.1"/>
    </source>
</evidence>
<accession>A0ABS5HNR1</accession>
<reference evidence="3 4" key="1">
    <citation type="journal article" date="2021" name="Arch. Microbiol.">
        <title>Thalassobius aquimarinus sp. nov., isolated from the Sea of Japan seashore.</title>
        <authorList>
            <person name="Kurilenko V.V."/>
            <person name="Romanenko L.A."/>
            <person name="Chernysheva N.Y."/>
            <person name="Velansky P.V."/>
            <person name="Tekutyeva L.A."/>
            <person name="Isaeva M.P."/>
            <person name="Mikhailov V.V."/>
        </authorList>
    </citation>
    <scope>NUCLEOTIDE SEQUENCE [LARGE SCALE GENOMIC DNA]</scope>
    <source>
        <strain evidence="3 4">KMM 8518</strain>
    </source>
</reference>